<name>T2GEX4_MEGG1</name>
<dbReference type="SUPFAM" id="SSF111369">
    <property type="entry name" value="HlyD-like secretion proteins"/>
    <property type="match status" value="1"/>
</dbReference>
<evidence type="ECO:0000313" key="7">
    <source>
        <dbReference type="Proteomes" id="UP000016587"/>
    </source>
</evidence>
<dbReference type="Pfam" id="PF25917">
    <property type="entry name" value="BSH_RND"/>
    <property type="match status" value="1"/>
</dbReference>
<accession>T2GEX4</accession>
<feature type="compositionally biased region" description="Pro residues" evidence="3">
    <location>
        <begin position="380"/>
        <end position="394"/>
    </location>
</feature>
<dbReference type="Gene3D" id="2.40.420.20">
    <property type="match status" value="1"/>
</dbReference>
<dbReference type="Proteomes" id="UP000016587">
    <property type="component" value="Chromosome"/>
</dbReference>
<evidence type="ECO:0000256" key="2">
    <source>
        <dbReference type="ARBA" id="ARBA00023054"/>
    </source>
</evidence>
<dbReference type="HOGENOM" id="CLU_018816_14_1_7"/>
<evidence type="ECO:0000256" key="1">
    <source>
        <dbReference type="ARBA" id="ARBA00009477"/>
    </source>
</evidence>
<dbReference type="GO" id="GO:1990281">
    <property type="term" value="C:efflux pump complex"/>
    <property type="evidence" value="ECO:0007669"/>
    <property type="project" value="TreeGrafter"/>
</dbReference>
<dbReference type="AlphaFoldDB" id="T2GEX4"/>
<organism evidence="6 7">
    <name type="scientific">Megalodesulfovibrio gigas (strain ATCC 19364 / DSM 1382 / NCIMB 9332 / VKM B-1759)</name>
    <name type="common">Desulfovibrio gigas</name>
    <dbReference type="NCBI Taxonomy" id="1121448"/>
    <lineage>
        <taxon>Bacteria</taxon>
        <taxon>Pseudomonadati</taxon>
        <taxon>Thermodesulfobacteriota</taxon>
        <taxon>Desulfovibrionia</taxon>
        <taxon>Desulfovibrionales</taxon>
        <taxon>Desulfovibrionaceae</taxon>
        <taxon>Megalodesulfovibrio</taxon>
    </lineage>
</organism>
<keyword evidence="2" id="KW-0175">Coiled coil</keyword>
<dbReference type="GO" id="GO:0019898">
    <property type="term" value="C:extrinsic component of membrane"/>
    <property type="evidence" value="ECO:0007669"/>
    <property type="project" value="InterPro"/>
</dbReference>
<dbReference type="InterPro" id="IPR006143">
    <property type="entry name" value="RND_pump_MFP"/>
</dbReference>
<dbReference type="Gene3D" id="6.10.140.1990">
    <property type="match status" value="1"/>
</dbReference>
<feature type="region of interest" description="Disordered" evidence="3">
    <location>
        <begin position="365"/>
        <end position="404"/>
    </location>
</feature>
<evidence type="ECO:0000259" key="4">
    <source>
        <dbReference type="Pfam" id="PF25917"/>
    </source>
</evidence>
<sequence>MIVLLLLAGLGYGGWWWWQQRQGPPAPQVLATETLERRTVREVLEATGIVKSQVGAVVKIGVQANGRITNLPYRIGDPVEKGALIAQLDDRELQAQKRQVEADIRRYEAELDFSRRFHARQRDLLRGKAIDANTVEDAERSMAVNEAALATARAQLEAIHIRLSYHKIYSPLAGVVGNVTAQEGETVVAGLQAVNLVTVINPSRLEMWIYMDETDIGRVIPGQQVEFTVDAYPDEVFTTEVEQIYPIPEIRDSIVYYQVLCRISTEQATRLRPEMTTQCRVVVQAKPDALALPNTALKWVDKRNVVYVVMRTPETANATAGPPPTQLRAEGQDFTLGLRGPAYSEVLTGFAEGEVVATQVVVPQARKATAAASQGASSRPPGPPGPPPGGPPPSGSGGGPGGGK</sequence>
<dbReference type="KEGG" id="dgg:DGI_3129"/>
<dbReference type="GO" id="GO:0030313">
    <property type="term" value="C:cell envelope"/>
    <property type="evidence" value="ECO:0007669"/>
    <property type="project" value="UniProtKB-SubCell"/>
</dbReference>
<proteinExistence type="inferred from homology"/>
<evidence type="ECO:0000256" key="3">
    <source>
        <dbReference type="SAM" id="MobiDB-lite"/>
    </source>
</evidence>
<feature type="domain" description="Multidrug resistance protein MdtA-like barrel-sandwich hybrid" evidence="4">
    <location>
        <begin position="57"/>
        <end position="198"/>
    </location>
</feature>
<feature type="compositionally biased region" description="Gly residues" evidence="3">
    <location>
        <begin position="395"/>
        <end position="404"/>
    </location>
</feature>
<dbReference type="Gene3D" id="2.40.30.170">
    <property type="match status" value="1"/>
</dbReference>
<dbReference type="InterPro" id="IPR058625">
    <property type="entry name" value="MdtA-like_BSH"/>
</dbReference>
<dbReference type="PANTHER" id="PTHR30469:SF33">
    <property type="entry name" value="SLR1207 PROTEIN"/>
    <property type="match status" value="1"/>
</dbReference>
<feature type="domain" description="CusB-like beta-barrel" evidence="5">
    <location>
        <begin position="212"/>
        <end position="281"/>
    </location>
</feature>
<dbReference type="EMBL" id="CP006585">
    <property type="protein sequence ID" value="AGW14843.1"/>
    <property type="molecule type" value="Genomic_DNA"/>
</dbReference>
<reference evidence="7" key="2">
    <citation type="submission" date="2013-07" db="EMBL/GenBank/DDBJ databases">
        <authorList>
            <person name="Morais-Silva F.O."/>
            <person name="Rezende A.M."/>
            <person name="Pimentel C."/>
            <person name="Resende D.M."/>
            <person name="Santos C.I."/>
            <person name="Clemente C."/>
            <person name="de Oliveira L.M."/>
            <person name="da Silva S.M."/>
            <person name="Costa D.A."/>
            <person name="Varela-Raposo A."/>
            <person name="Horacio E.C.A."/>
            <person name="Matos M."/>
            <person name="Flores O."/>
            <person name="Ruiz J.C."/>
            <person name="Rodrigues-Pousada C."/>
        </authorList>
    </citation>
    <scope>NUCLEOTIDE SEQUENCE [LARGE SCALE GENOMIC DNA]</scope>
    <source>
        <strain evidence="7">ATCC 19364 / DSM 1382 / NCIMB 9332 / VKM B-1759</strain>
    </source>
</reference>
<dbReference type="Pfam" id="PF25954">
    <property type="entry name" value="Beta-barrel_RND_2"/>
    <property type="match status" value="1"/>
</dbReference>
<keyword evidence="7" id="KW-1185">Reference proteome</keyword>
<comment type="similarity">
    <text evidence="1">Belongs to the membrane fusion protein (MFP) (TC 8.A.1) family.</text>
</comment>
<dbReference type="GO" id="GO:1990961">
    <property type="term" value="P:xenobiotic detoxification by transmembrane export across the plasma membrane"/>
    <property type="evidence" value="ECO:0007669"/>
    <property type="project" value="InterPro"/>
</dbReference>
<evidence type="ECO:0000313" key="6">
    <source>
        <dbReference type="EMBL" id="AGW14843.1"/>
    </source>
</evidence>
<dbReference type="GO" id="GO:0015562">
    <property type="term" value="F:efflux transmembrane transporter activity"/>
    <property type="evidence" value="ECO:0007669"/>
    <property type="project" value="TreeGrafter"/>
</dbReference>
<protein>
    <submittedName>
        <fullName evidence="6">Putative RND family efflux transporter MFP subunit</fullName>
    </submittedName>
</protein>
<evidence type="ECO:0000259" key="5">
    <source>
        <dbReference type="Pfam" id="PF25954"/>
    </source>
</evidence>
<dbReference type="PANTHER" id="PTHR30469">
    <property type="entry name" value="MULTIDRUG RESISTANCE PROTEIN MDTA"/>
    <property type="match status" value="1"/>
</dbReference>
<dbReference type="Gene3D" id="2.40.50.100">
    <property type="match status" value="1"/>
</dbReference>
<reference evidence="6 7" key="1">
    <citation type="journal article" date="2013" name="J. Bacteriol.">
        <title>Roles of HynAB and Ech, the only two hydrogenases found in the model sulfate reducer Desulfovibrio gigas.</title>
        <authorList>
            <person name="Morais-Silva F.O."/>
            <person name="Santos C.I."/>
            <person name="Rodrigues R."/>
            <person name="Pereira I.A."/>
            <person name="Rodrigues-Pousada C."/>
        </authorList>
    </citation>
    <scope>NUCLEOTIDE SEQUENCE [LARGE SCALE GENOMIC DNA]</scope>
    <source>
        <strain evidence="7">ATCC 19364 / DSM 1382 / NCIMB 9332 / VKM B-1759</strain>
    </source>
</reference>
<dbReference type="InterPro" id="IPR058792">
    <property type="entry name" value="Beta-barrel_RND_2"/>
</dbReference>
<dbReference type="eggNOG" id="COG0845">
    <property type="taxonomic scope" value="Bacteria"/>
</dbReference>
<dbReference type="PATRIC" id="fig|1121448.10.peg.3090"/>
<dbReference type="STRING" id="1121448.DGI_3129"/>
<dbReference type="GO" id="GO:1990195">
    <property type="term" value="C:macrolide transmembrane transporter complex"/>
    <property type="evidence" value="ECO:0007669"/>
    <property type="project" value="InterPro"/>
</dbReference>
<dbReference type="InterPro" id="IPR030190">
    <property type="entry name" value="MacA_alpha-hairpin_sf"/>
</dbReference>
<gene>
    <name evidence="6" type="ORF">DGI_3129</name>
</gene>
<dbReference type="NCBIfam" id="TIGR01730">
    <property type="entry name" value="RND_mfp"/>
    <property type="match status" value="1"/>
</dbReference>